<gene>
    <name evidence="1" type="ORF">AFIC_003099</name>
</gene>
<evidence type="ECO:0000313" key="2">
    <source>
        <dbReference type="Proteomes" id="UP001213907"/>
    </source>
</evidence>
<dbReference type="EMBL" id="CP113162">
    <property type="protein sequence ID" value="WEF51505.1"/>
    <property type="molecule type" value="Genomic_DNA"/>
</dbReference>
<sequence>MKSPFKHVRGEYADKDDLALALCKAGGPALEDLNDLPRLGDGYSAQVMRAVWGDDEEDYERAVMYEAEQEQKRRQHVFLSTGLRRGRHRPCGGHRP</sequence>
<reference evidence="1 2" key="1">
    <citation type="submission" date="2022-11" db="EMBL/GenBank/DDBJ databases">
        <authorList>
            <person name="Siebert D."/>
            <person name="Busche T."/>
            <person name="Saydam E."/>
            <person name="Kalinowski J."/>
            <person name="Ruckert C."/>
            <person name="Blombach B."/>
        </authorList>
    </citation>
    <scope>NUCLEOTIDE SEQUENCE [LARGE SCALE GENOMIC DNA]</scope>
    <source>
        <strain evidence="1 2">DSM 1083</strain>
    </source>
</reference>
<organism evidence="1 2">
    <name type="scientific">Afipia carboxydohydrogena</name>
    <name type="common">Pseudomonas carboxydohydrogena</name>
    <dbReference type="NCBI Taxonomy" id="290"/>
    <lineage>
        <taxon>Bacteria</taxon>
        <taxon>Pseudomonadati</taxon>
        <taxon>Pseudomonadota</taxon>
        <taxon>Alphaproteobacteria</taxon>
        <taxon>Hyphomicrobiales</taxon>
        <taxon>Nitrobacteraceae</taxon>
        <taxon>Afipia</taxon>
    </lineage>
</organism>
<dbReference type="RefSeq" id="WP_275247101.1">
    <property type="nucleotide sequence ID" value="NZ_BAABDX010000001.1"/>
</dbReference>
<keyword evidence="2" id="KW-1185">Reference proteome</keyword>
<protein>
    <submittedName>
        <fullName evidence="1">Uncharacterized protein</fullName>
    </submittedName>
</protein>
<accession>A0ABY8BNF9</accession>
<dbReference type="Proteomes" id="UP001213907">
    <property type="component" value="Chromosome"/>
</dbReference>
<evidence type="ECO:0000313" key="1">
    <source>
        <dbReference type="EMBL" id="WEF51505.1"/>
    </source>
</evidence>
<name>A0ABY8BNF9_AFICR</name>
<proteinExistence type="predicted"/>